<dbReference type="EMBL" id="CP111023">
    <property type="protein sequence ID" value="WAR21483.1"/>
    <property type="molecule type" value="Genomic_DNA"/>
</dbReference>
<sequence>MVTTQHAQFLPTGHTLVPIVSVIQRALIVISVLMSTIAPP</sequence>
<feature type="transmembrane region" description="Helical" evidence="1">
    <location>
        <begin position="16"/>
        <end position="38"/>
    </location>
</feature>
<keyword evidence="1" id="KW-1133">Transmembrane helix</keyword>
<evidence type="ECO:0000313" key="2">
    <source>
        <dbReference type="EMBL" id="WAR21483.1"/>
    </source>
</evidence>
<dbReference type="Proteomes" id="UP001164746">
    <property type="component" value="Chromosome 12"/>
</dbReference>
<proteinExistence type="predicted"/>
<organism evidence="2 3">
    <name type="scientific">Mya arenaria</name>
    <name type="common">Soft-shell clam</name>
    <dbReference type="NCBI Taxonomy" id="6604"/>
    <lineage>
        <taxon>Eukaryota</taxon>
        <taxon>Metazoa</taxon>
        <taxon>Spiralia</taxon>
        <taxon>Lophotrochozoa</taxon>
        <taxon>Mollusca</taxon>
        <taxon>Bivalvia</taxon>
        <taxon>Autobranchia</taxon>
        <taxon>Heteroconchia</taxon>
        <taxon>Euheterodonta</taxon>
        <taxon>Imparidentia</taxon>
        <taxon>Neoheterodontei</taxon>
        <taxon>Myida</taxon>
        <taxon>Myoidea</taxon>
        <taxon>Myidae</taxon>
        <taxon>Mya</taxon>
    </lineage>
</organism>
<keyword evidence="1" id="KW-0812">Transmembrane</keyword>
<evidence type="ECO:0000313" key="3">
    <source>
        <dbReference type="Proteomes" id="UP001164746"/>
    </source>
</evidence>
<accession>A0ABY7FH30</accession>
<gene>
    <name evidence="2" type="ORF">MAR_015457</name>
</gene>
<protein>
    <submittedName>
        <fullName evidence="2">Uncharacterized protein</fullName>
    </submittedName>
</protein>
<keyword evidence="1" id="KW-0472">Membrane</keyword>
<name>A0ABY7FH30_MYAAR</name>
<evidence type="ECO:0000256" key="1">
    <source>
        <dbReference type="SAM" id="Phobius"/>
    </source>
</evidence>
<keyword evidence="3" id="KW-1185">Reference proteome</keyword>
<reference evidence="2" key="1">
    <citation type="submission" date="2022-11" db="EMBL/GenBank/DDBJ databases">
        <title>Centuries of genome instability and evolution in soft-shell clam transmissible cancer (bioRxiv).</title>
        <authorList>
            <person name="Hart S.F.M."/>
            <person name="Yonemitsu M.A."/>
            <person name="Giersch R.M."/>
            <person name="Beal B.F."/>
            <person name="Arriagada G."/>
            <person name="Davis B.W."/>
            <person name="Ostrander E.A."/>
            <person name="Goff S.P."/>
            <person name="Metzger M.J."/>
        </authorList>
    </citation>
    <scope>NUCLEOTIDE SEQUENCE</scope>
    <source>
        <strain evidence="2">MELC-2E11</strain>
        <tissue evidence="2">Siphon/mantle</tissue>
    </source>
</reference>